<dbReference type="InterPro" id="IPR017853">
    <property type="entry name" value="GH"/>
</dbReference>
<evidence type="ECO:0000256" key="1">
    <source>
        <dbReference type="ARBA" id="ARBA00007401"/>
    </source>
</evidence>
<dbReference type="PANTHER" id="PTHR42732:SF2">
    <property type="entry name" value="BETA-MANNOSIDASE"/>
    <property type="match status" value="1"/>
</dbReference>
<dbReference type="InterPro" id="IPR036156">
    <property type="entry name" value="Beta-gal/glucu_dom_sf"/>
</dbReference>
<keyword evidence="8" id="KW-1185">Reference proteome</keyword>
<dbReference type="Gene3D" id="3.20.20.80">
    <property type="entry name" value="Glycosidases"/>
    <property type="match status" value="1"/>
</dbReference>
<evidence type="ECO:0000259" key="5">
    <source>
        <dbReference type="Pfam" id="PF02836"/>
    </source>
</evidence>
<dbReference type="InterPro" id="IPR006102">
    <property type="entry name" value="Ig-like_GH2"/>
</dbReference>
<dbReference type="SUPFAM" id="SSF49303">
    <property type="entry name" value="beta-Galactosidase/glucuronidase domain"/>
    <property type="match status" value="1"/>
</dbReference>
<keyword evidence="2 7" id="KW-0378">Hydrolase</keyword>
<keyword evidence="3" id="KW-0326">Glycosidase</keyword>
<dbReference type="Gene3D" id="2.60.120.260">
    <property type="entry name" value="Galactose-binding domain-like"/>
    <property type="match status" value="1"/>
</dbReference>
<protein>
    <submittedName>
        <fullName evidence="7">Glycoside hydrolase family 2</fullName>
    </submittedName>
</protein>
<evidence type="ECO:0000256" key="2">
    <source>
        <dbReference type="ARBA" id="ARBA00022801"/>
    </source>
</evidence>
<dbReference type="Pfam" id="PF02837">
    <property type="entry name" value="Glyco_hydro_2_N"/>
    <property type="match status" value="1"/>
</dbReference>
<evidence type="ECO:0000259" key="6">
    <source>
        <dbReference type="Pfam" id="PF02837"/>
    </source>
</evidence>
<dbReference type="InterPro" id="IPR006103">
    <property type="entry name" value="Glyco_hydro_2_cat"/>
</dbReference>
<evidence type="ECO:0000313" key="8">
    <source>
        <dbReference type="Proteomes" id="UP001500665"/>
    </source>
</evidence>
<evidence type="ECO:0000256" key="3">
    <source>
        <dbReference type="ARBA" id="ARBA00023295"/>
    </source>
</evidence>
<gene>
    <name evidence="7" type="ORF">GCM10009550_53560</name>
</gene>
<dbReference type="InterPro" id="IPR008979">
    <property type="entry name" value="Galactose-bd-like_sf"/>
</dbReference>
<proteinExistence type="inferred from homology"/>
<dbReference type="RefSeq" id="WP_344243731.1">
    <property type="nucleotide sequence ID" value="NZ_BAAAHH010000025.1"/>
</dbReference>
<dbReference type="Gene3D" id="2.60.40.10">
    <property type="entry name" value="Immunoglobulins"/>
    <property type="match status" value="1"/>
</dbReference>
<dbReference type="Proteomes" id="UP001500665">
    <property type="component" value="Unassembled WGS sequence"/>
</dbReference>
<accession>A0ABP4C606</accession>
<dbReference type="InterPro" id="IPR006104">
    <property type="entry name" value="Glyco_hydro_2_N"/>
</dbReference>
<name>A0ABP4C606_9ACTN</name>
<dbReference type="Pfam" id="PF02836">
    <property type="entry name" value="Glyco_hydro_2_C"/>
    <property type="match status" value="1"/>
</dbReference>
<dbReference type="EMBL" id="BAAAHH010000025">
    <property type="protein sequence ID" value="GAA0961251.1"/>
    <property type="molecule type" value="Genomic_DNA"/>
</dbReference>
<feature type="domain" description="Glycoside hydrolase family 2 catalytic" evidence="5">
    <location>
        <begin position="304"/>
        <end position="454"/>
    </location>
</feature>
<comment type="caution">
    <text evidence="7">The sequence shown here is derived from an EMBL/GenBank/DDBJ whole genome shotgun (WGS) entry which is preliminary data.</text>
</comment>
<dbReference type="SUPFAM" id="SSF51445">
    <property type="entry name" value="(Trans)glycosidases"/>
    <property type="match status" value="1"/>
</dbReference>
<dbReference type="InterPro" id="IPR013783">
    <property type="entry name" value="Ig-like_fold"/>
</dbReference>
<dbReference type="SUPFAM" id="SSF49785">
    <property type="entry name" value="Galactose-binding domain-like"/>
    <property type="match status" value="1"/>
</dbReference>
<comment type="similarity">
    <text evidence="1">Belongs to the glycosyl hydrolase 2 family.</text>
</comment>
<dbReference type="InterPro" id="IPR051913">
    <property type="entry name" value="GH2_Domain-Containing"/>
</dbReference>
<feature type="domain" description="Glycosyl hydrolases family 2 sugar binding" evidence="6">
    <location>
        <begin position="68"/>
        <end position="140"/>
    </location>
</feature>
<dbReference type="GO" id="GO:0016787">
    <property type="term" value="F:hydrolase activity"/>
    <property type="evidence" value="ECO:0007669"/>
    <property type="project" value="UniProtKB-KW"/>
</dbReference>
<sequence length="572" mass="63900">MSADEVFPEYPRPQLVRDGHLNLNGRWDYAITSAYAAEPREYDGEILVPFSPEAELSGVGRTLTPEQVLWYRRTWVLPEGFVRDRVLLHFGAVDQSCEVLLNGVAVGGHVGGYLPFVLDVTEALAPGENTLVVKVRDVSDTGHHSRGKQRGEHGGIWYTPQSGIWQTVWAESVPAAHVQGLVIVPHLAEGCVEVTVRASESLPARIDVLRDGAVIASAEAPAGGPVRLPVPDVRPWTPEDPFLYDLEVRLGEDRVRGYFGMRSFGVGPDASGLPRLLLNGRPYFHAGVLDQGYWSGGLYTPPSDEAMVRDIQAMKDLGFTMLRKHIKIEPLRWYHHCDRLGMLVWQDMVNGGEPYRPAVVTLPAVAPFVRLRDDRPSAHRRFGRADASGRAEFEREMRATVEHLRNVVSLAVWVPFNEGWGQFDAARVAADLAALDPTRTVDHASGWHDQGAGDLHSLHVYFRAFRVPRRRDPRVLALTEYGGYSLTVDGHRSSENHFGYRRYHSSEALTQAFRRLHEDQIIPAVPRGLSATVYTQLSDVQDEMNGLLTQDREVVKLDPETVRAITARLRYA</sequence>
<dbReference type="Pfam" id="PF00703">
    <property type="entry name" value="Glyco_hydro_2"/>
    <property type="match status" value="1"/>
</dbReference>
<feature type="domain" description="Glycoside hydrolase family 2 immunoglobulin-like beta-sandwich" evidence="4">
    <location>
        <begin position="192"/>
        <end position="262"/>
    </location>
</feature>
<evidence type="ECO:0000259" key="4">
    <source>
        <dbReference type="Pfam" id="PF00703"/>
    </source>
</evidence>
<organism evidence="7 8">
    <name type="scientific">Actinocorallia libanotica</name>
    <dbReference type="NCBI Taxonomy" id="46162"/>
    <lineage>
        <taxon>Bacteria</taxon>
        <taxon>Bacillati</taxon>
        <taxon>Actinomycetota</taxon>
        <taxon>Actinomycetes</taxon>
        <taxon>Streptosporangiales</taxon>
        <taxon>Thermomonosporaceae</taxon>
        <taxon>Actinocorallia</taxon>
    </lineage>
</organism>
<reference evidence="8" key="1">
    <citation type="journal article" date="2019" name="Int. J. Syst. Evol. Microbiol.">
        <title>The Global Catalogue of Microorganisms (GCM) 10K type strain sequencing project: providing services to taxonomists for standard genome sequencing and annotation.</title>
        <authorList>
            <consortium name="The Broad Institute Genomics Platform"/>
            <consortium name="The Broad Institute Genome Sequencing Center for Infectious Disease"/>
            <person name="Wu L."/>
            <person name="Ma J."/>
        </authorList>
    </citation>
    <scope>NUCLEOTIDE SEQUENCE [LARGE SCALE GENOMIC DNA]</scope>
    <source>
        <strain evidence="8">JCM 10696</strain>
    </source>
</reference>
<evidence type="ECO:0000313" key="7">
    <source>
        <dbReference type="EMBL" id="GAA0961251.1"/>
    </source>
</evidence>
<dbReference type="PANTHER" id="PTHR42732">
    <property type="entry name" value="BETA-GALACTOSIDASE"/>
    <property type="match status" value="1"/>
</dbReference>